<dbReference type="EMBL" id="AFUP01000003">
    <property type="protein sequence ID" value="EGV09477.1"/>
    <property type="molecule type" value="Genomic_DNA"/>
</dbReference>
<reference evidence="1 2" key="1">
    <citation type="submission" date="2011-06" db="EMBL/GenBank/DDBJ databases">
        <authorList>
            <person name="Harkins D.M."/>
            <person name="Madupu R."/>
            <person name="Durkin A.S."/>
            <person name="Torralba M."/>
            <person name="Methe B."/>
            <person name="Sutton G.G."/>
            <person name="Nelson K.E."/>
        </authorList>
    </citation>
    <scope>NUCLEOTIDE SEQUENCE [LARGE SCALE GENOMIC DNA]</scope>
    <source>
        <strain evidence="1 2">SK1060</strain>
    </source>
</reference>
<name>F9P664_STRCV</name>
<sequence length="43" mass="5076">MPYFYLSKLGFYNHILTNPKKLSKFMLAEFHKEKSANRAGKLI</sequence>
<dbReference type="Proteomes" id="UP000003287">
    <property type="component" value="Unassembled WGS sequence"/>
</dbReference>
<accession>F9P664</accession>
<protein>
    <submittedName>
        <fullName evidence="1">Uncharacterized protein</fullName>
    </submittedName>
</protein>
<dbReference type="AlphaFoldDB" id="F9P664"/>
<evidence type="ECO:0000313" key="2">
    <source>
        <dbReference type="Proteomes" id="UP000003287"/>
    </source>
</evidence>
<evidence type="ECO:0000313" key="1">
    <source>
        <dbReference type="EMBL" id="EGV09477.1"/>
    </source>
</evidence>
<gene>
    <name evidence="1" type="ORF">HMPREF1042_0959</name>
</gene>
<proteinExistence type="predicted"/>
<organism evidence="1 2">
    <name type="scientific">Streptococcus constellatus subsp. pharyngis SK1060 = CCUG 46377</name>
    <dbReference type="NCBI Taxonomy" id="1035184"/>
    <lineage>
        <taxon>Bacteria</taxon>
        <taxon>Bacillati</taxon>
        <taxon>Bacillota</taxon>
        <taxon>Bacilli</taxon>
        <taxon>Lactobacillales</taxon>
        <taxon>Streptococcaceae</taxon>
        <taxon>Streptococcus</taxon>
        <taxon>Streptococcus anginosus group</taxon>
    </lineage>
</organism>